<gene>
    <name evidence="2" type="ORF">ACFQFD_08385</name>
</gene>
<keyword evidence="3" id="KW-1185">Reference proteome</keyword>
<evidence type="ECO:0000313" key="3">
    <source>
        <dbReference type="Proteomes" id="UP001596443"/>
    </source>
</evidence>
<dbReference type="AlphaFoldDB" id="A0ABD5TDA1"/>
<evidence type="ECO:0000313" key="2">
    <source>
        <dbReference type="EMBL" id="MFC6785993.1"/>
    </source>
</evidence>
<comment type="caution">
    <text evidence="2">The sequence shown here is derived from an EMBL/GenBank/DDBJ whole genome shotgun (WGS) entry which is preliminary data.</text>
</comment>
<dbReference type="RefSeq" id="WP_345783192.1">
    <property type="nucleotide sequence ID" value="NZ_CP126158.1"/>
</dbReference>
<organism evidence="2 3">
    <name type="scientific">Halobaculum halobium</name>
    <dbReference type="NCBI Taxonomy" id="3032281"/>
    <lineage>
        <taxon>Archaea</taxon>
        <taxon>Methanobacteriati</taxon>
        <taxon>Methanobacteriota</taxon>
        <taxon>Stenosarchaea group</taxon>
        <taxon>Halobacteria</taxon>
        <taxon>Halobacteriales</taxon>
        <taxon>Haloferacaceae</taxon>
        <taxon>Halobaculum</taxon>
    </lineage>
</organism>
<protein>
    <submittedName>
        <fullName evidence="2">Uncharacterized protein</fullName>
    </submittedName>
</protein>
<proteinExistence type="predicted"/>
<reference evidence="2 3" key="1">
    <citation type="journal article" date="2019" name="Int. J. Syst. Evol. Microbiol.">
        <title>The Global Catalogue of Microorganisms (GCM) 10K type strain sequencing project: providing services to taxonomists for standard genome sequencing and annotation.</title>
        <authorList>
            <consortium name="The Broad Institute Genomics Platform"/>
            <consortium name="The Broad Institute Genome Sequencing Center for Infectious Disease"/>
            <person name="Wu L."/>
            <person name="Ma J."/>
        </authorList>
    </citation>
    <scope>NUCLEOTIDE SEQUENCE [LARGE SCALE GENOMIC DNA]</scope>
    <source>
        <strain evidence="2 3">SYNS20</strain>
    </source>
</reference>
<dbReference type="EMBL" id="JBHSWX010000012">
    <property type="protein sequence ID" value="MFC6785993.1"/>
    <property type="molecule type" value="Genomic_DNA"/>
</dbReference>
<accession>A0ABD5TDA1</accession>
<sequence>MASAASPLSEPRVLAHAKRRLFPDDADDGYAVVDTQFSSDQWLANESIDPDITDQLAPFNHVRVGSGYPDLIGVRLLSDELLAVDRLGDDPPLVAVEAKGHTNRSAADVERGIVQAYDRLHEANAAYVAVPADTVSQSARTLARELNVGILGVTPDGTVDPVETPRVVGNRTTTETTAIRFQASAQGVADKSFGLNHPKNYLAYPLAVSHRRETEQVLSEYVVRATDDARTGAAFLNLIDDQSASTRLTPLGREVVRFALREYESVEAALKEFDDWKRSRERFCDLVPKWGMLTRRVVYDYPATQLLVEELQHMHEDGMTEPSLPDVVEYLHELHPSFTIELFVRGDDDVRSRVLNADGELQREPLGDGGIYHSPTVFQLKAMLYHAGILTSRGAEPSNLNPPTDEWALRESI</sequence>
<dbReference type="Proteomes" id="UP001596443">
    <property type="component" value="Unassembled WGS sequence"/>
</dbReference>
<evidence type="ECO:0000256" key="1">
    <source>
        <dbReference type="SAM" id="MobiDB-lite"/>
    </source>
</evidence>
<name>A0ABD5TDA1_9EURY</name>
<dbReference type="GeneID" id="81209058"/>
<feature type="region of interest" description="Disordered" evidence="1">
    <location>
        <begin position="394"/>
        <end position="413"/>
    </location>
</feature>